<dbReference type="AlphaFoldDB" id="A0A4S2MPP8"/>
<evidence type="ECO:0000313" key="1">
    <source>
        <dbReference type="EMBL" id="TGZ79123.1"/>
    </source>
</evidence>
<proteinExistence type="predicted"/>
<name>A0A4S2MPP8_9PEZI</name>
<dbReference type="Proteomes" id="UP000298138">
    <property type="component" value="Unassembled WGS sequence"/>
</dbReference>
<evidence type="ECO:0000313" key="2">
    <source>
        <dbReference type="Proteomes" id="UP000298138"/>
    </source>
</evidence>
<reference evidence="1 2" key="1">
    <citation type="submission" date="2019-04" db="EMBL/GenBank/DDBJ databases">
        <title>Comparative genomics and transcriptomics to analyze fruiting body development in filamentous ascomycetes.</title>
        <authorList>
            <consortium name="DOE Joint Genome Institute"/>
            <person name="Lutkenhaus R."/>
            <person name="Traeger S."/>
            <person name="Breuer J."/>
            <person name="Kuo A."/>
            <person name="Lipzen A."/>
            <person name="Pangilinan J."/>
            <person name="Dilworth D."/>
            <person name="Sandor L."/>
            <person name="Poggeler S."/>
            <person name="Barry K."/>
            <person name="Grigoriev I.V."/>
            <person name="Nowrousian M."/>
        </authorList>
    </citation>
    <scope>NUCLEOTIDE SEQUENCE [LARGE SCALE GENOMIC DNA]</scope>
    <source>
        <strain evidence="1 2">CBS 389.68</strain>
    </source>
</reference>
<protein>
    <submittedName>
        <fullName evidence="1">Uncharacterized protein</fullName>
    </submittedName>
</protein>
<gene>
    <name evidence="1" type="ORF">EX30DRAFT_342604</name>
</gene>
<dbReference type="EMBL" id="ML220134">
    <property type="protein sequence ID" value="TGZ79123.1"/>
    <property type="molecule type" value="Genomic_DNA"/>
</dbReference>
<sequence length="75" mass="8312">MKPKTRIVCLCTRACVCVYQTSGRVSHDRFVPPISSPHWHTHTHTHADTGFCSRYTAAPLRGLGLGLGRGNSWGY</sequence>
<keyword evidence="2" id="KW-1185">Reference proteome</keyword>
<accession>A0A4S2MPP8</accession>
<organism evidence="1 2">
    <name type="scientific">Ascodesmis nigricans</name>
    <dbReference type="NCBI Taxonomy" id="341454"/>
    <lineage>
        <taxon>Eukaryota</taxon>
        <taxon>Fungi</taxon>
        <taxon>Dikarya</taxon>
        <taxon>Ascomycota</taxon>
        <taxon>Pezizomycotina</taxon>
        <taxon>Pezizomycetes</taxon>
        <taxon>Pezizales</taxon>
        <taxon>Ascodesmidaceae</taxon>
        <taxon>Ascodesmis</taxon>
    </lineage>
</organism>
<dbReference type="InParanoid" id="A0A4S2MPP8"/>